<keyword evidence="2" id="KW-0238">DNA-binding</keyword>
<gene>
    <name evidence="5" type="primary">celI</name>
    <name evidence="5" type="ORF">GCM10007392_04560</name>
</gene>
<dbReference type="GO" id="GO:0003700">
    <property type="term" value="F:DNA-binding transcription factor activity"/>
    <property type="evidence" value="ECO:0007669"/>
    <property type="project" value="InterPro"/>
</dbReference>
<dbReference type="SMART" id="SM00418">
    <property type="entry name" value="HTH_ARSR"/>
    <property type="match status" value="1"/>
</dbReference>
<dbReference type="InterPro" id="IPR036388">
    <property type="entry name" value="WH-like_DNA-bd_sf"/>
</dbReference>
<keyword evidence="3" id="KW-0804">Transcription</keyword>
<keyword evidence="6" id="KW-1185">Reference proteome</keyword>
<dbReference type="CDD" id="cd00090">
    <property type="entry name" value="HTH_ARSR"/>
    <property type="match status" value="1"/>
</dbReference>
<evidence type="ECO:0000259" key="4">
    <source>
        <dbReference type="PROSITE" id="PS50987"/>
    </source>
</evidence>
<dbReference type="InterPro" id="IPR011991">
    <property type="entry name" value="ArsR-like_HTH"/>
</dbReference>
<dbReference type="PANTHER" id="PTHR43132:SF2">
    <property type="entry name" value="ARSENICAL RESISTANCE OPERON REPRESSOR ARSR-RELATED"/>
    <property type="match status" value="1"/>
</dbReference>
<evidence type="ECO:0000313" key="6">
    <source>
        <dbReference type="Proteomes" id="UP000626148"/>
    </source>
</evidence>
<comment type="caution">
    <text evidence="5">The sequence shown here is derived from an EMBL/GenBank/DDBJ whole genome shotgun (WGS) entry which is preliminary data.</text>
</comment>
<dbReference type="Gene3D" id="1.10.10.10">
    <property type="entry name" value="Winged helix-like DNA-binding domain superfamily/Winged helix DNA-binding domain"/>
    <property type="match status" value="1"/>
</dbReference>
<dbReference type="PROSITE" id="PS50987">
    <property type="entry name" value="HTH_ARSR_2"/>
    <property type="match status" value="1"/>
</dbReference>
<dbReference type="RefSeq" id="WP_189606857.1">
    <property type="nucleotide sequence ID" value="NZ_BMXR01000001.1"/>
</dbReference>
<proteinExistence type="predicted"/>
<dbReference type="SUPFAM" id="SSF46785">
    <property type="entry name" value="Winged helix' DNA-binding domain"/>
    <property type="match status" value="1"/>
</dbReference>
<dbReference type="NCBIfam" id="NF033788">
    <property type="entry name" value="HTH_metalloreg"/>
    <property type="match status" value="1"/>
</dbReference>
<dbReference type="PANTHER" id="PTHR43132">
    <property type="entry name" value="ARSENICAL RESISTANCE OPERON REPRESSOR ARSR-RELATED"/>
    <property type="match status" value="1"/>
</dbReference>
<evidence type="ECO:0000256" key="2">
    <source>
        <dbReference type="ARBA" id="ARBA00023125"/>
    </source>
</evidence>
<name>A0A918K0G8_9GAMM</name>
<keyword evidence="1" id="KW-0805">Transcription regulation</keyword>
<dbReference type="GO" id="GO:0003677">
    <property type="term" value="F:DNA binding"/>
    <property type="evidence" value="ECO:0007669"/>
    <property type="project" value="UniProtKB-KW"/>
</dbReference>
<feature type="domain" description="HTH arsR-type" evidence="4">
    <location>
        <begin position="19"/>
        <end position="113"/>
    </location>
</feature>
<dbReference type="AlphaFoldDB" id="A0A918K0G8"/>
<dbReference type="InterPro" id="IPR036390">
    <property type="entry name" value="WH_DNA-bd_sf"/>
</dbReference>
<evidence type="ECO:0000313" key="5">
    <source>
        <dbReference type="EMBL" id="GGX40850.1"/>
    </source>
</evidence>
<accession>A0A918K0G8</accession>
<dbReference type="Pfam" id="PF01022">
    <property type="entry name" value="HTH_5"/>
    <property type="match status" value="1"/>
</dbReference>
<evidence type="ECO:0000256" key="3">
    <source>
        <dbReference type="ARBA" id="ARBA00023163"/>
    </source>
</evidence>
<dbReference type="InterPro" id="IPR001845">
    <property type="entry name" value="HTH_ArsR_DNA-bd_dom"/>
</dbReference>
<evidence type="ECO:0000256" key="1">
    <source>
        <dbReference type="ARBA" id="ARBA00023015"/>
    </source>
</evidence>
<dbReference type="InterPro" id="IPR051011">
    <property type="entry name" value="Metal_resp_trans_reg"/>
</dbReference>
<dbReference type="Proteomes" id="UP000626148">
    <property type="component" value="Unassembled WGS sequence"/>
</dbReference>
<reference evidence="5" key="2">
    <citation type="submission" date="2020-09" db="EMBL/GenBank/DDBJ databases">
        <authorList>
            <person name="Sun Q."/>
            <person name="Kim S."/>
        </authorList>
    </citation>
    <scope>NUCLEOTIDE SEQUENCE</scope>
    <source>
        <strain evidence="5">KCTC 22169</strain>
    </source>
</reference>
<dbReference type="EMBL" id="BMXR01000001">
    <property type="protein sequence ID" value="GGX40850.1"/>
    <property type="molecule type" value="Genomic_DNA"/>
</dbReference>
<protein>
    <submittedName>
        <fullName evidence="5">Transcriptional regulator</fullName>
    </submittedName>
</protein>
<sequence length="321" mass="36408">MEVNARDQSDPTHVSPTLVLRSDRGRDLAIIKALANETRVQILSELAEGLHSVGDLAQSLALPLSTVSQHVKKLEHCGLIHIEEKPGERGTQRICQRVYDRIVIDLPTHEAPSHEHPIWEFTWPVGAYSDFEVTPTCGLTSELGLIGLTDDPSSFYEPNHPQAQLIWFKCGYLEYRIPNRLPARVSPRNLWLTMEICSEAPMYHPDWPSDITLWINGIEIGTWTSPADFGDQRGLLNPSWWEDRNTQHGLLKGWRVTERGSYMDGIHLSGITCKDLNLMDHPYISVRIGVKSDARHVGGINLFGRKFGNYEQDIVLRVEYI</sequence>
<organism evidence="5 6">
    <name type="scientific">Saccharospirillum salsuginis</name>
    <dbReference type="NCBI Taxonomy" id="418750"/>
    <lineage>
        <taxon>Bacteria</taxon>
        <taxon>Pseudomonadati</taxon>
        <taxon>Pseudomonadota</taxon>
        <taxon>Gammaproteobacteria</taxon>
        <taxon>Oceanospirillales</taxon>
        <taxon>Saccharospirillaceae</taxon>
        <taxon>Saccharospirillum</taxon>
    </lineage>
</organism>
<reference evidence="5" key="1">
    <citation type="journal article" date="2014" name="Int. J. Syst. Evol. Microbiol.">
        <title>Complete genome sequence of Corynebacterium casei LMG S-19264T (=DSM 44701T), isolated from a smear-ripened cheese.</title>
        <authorList>
            <consortium name="US DOE Joint Genome Institute (JGI-PGF)"/>
            <person name="Walter F."/>
            <person name="Albersmeier A."/>
            <person name="Kalinowski J."/>
            <person name="Ruckert C."/>
        </authorList>
    </citation>
    <scope>NUCLEOTIDE SEQUENCE</scope>
    <source>
        <strain evidence="5">KCTC 22169</strain>
    </source>
</reference>